<dbReference type="EC" id="2.1.1.-" evidence="6"/>
<accession>A0ABR9HXY9</accession>
<dbReference type="Proteomes" id="UP000631670">
    <property type="component" value="Unassembled WGS sequence"/>
</dbReference>
<evidence type="ECO:0000313" key="7">
    <source>
        <dbReference type="EMBL" id="MBE1495799.1"/>
    </source>
</evidence>
<keyword evidence="3 6" id="KW-0489">Methyltransferase</keyword>
<comment type="function">
    <text evidence="1 6">Exhibits S-adenosyl-L-methionine-dependent methyltransferase activity.</text>
</comment>
<dbReference type="PANTHER" id="PTHR43619">
    <property type="entry name" value="S-ADENOSYL-L-METHIONINE-DEPENDENT METHYLTRANSFERASE YKTD-RELATED"/>
    <property type="match status" value="1"/>
</dbReference>
<gene>
    <name evidence="7" type="ORF">H4696_002899</name>
</gene>
<organism evidence="7 8">
    <name type="scientific">Amycolatopsis lexingtonensis</name>
    <dbReference type="NCBI Taxonomy" id="218822"/>
    <lineage>
        <taxon>Bacteria</taxon>
        <taxon>Bacillati</taxon>
        <taxon>Actinomycetota</taxon>
        <taxon>Actinomycetes</taxon>
        <taxon>Pseudonocardiales</taxon>
        <taxon>Pseudonocardiaceae</taxon>
        <taxon>Amycolatopsis</taxon>
    </lineage>
</organism>
<dbReference type="InterPro" id="IPR029063">
    <property type="entry name" value="SAM-dependent_MTases_sf"/>
</dbReference>
<keyword evidence="8" id="KW-1185">Reference proteome</keyword>
<dbReference type="Gene3D" id="3.40.50.150">
    <property type="entry name" value="Vaccinia Virus protein VP39"/>
    <property type="match status" value="1"/>
</dbReference>
<comment type="similarity">
    <text evidence="2 6">Belongs to the UPF0677 family.</text>
</comment>
<dbReference type="GO" id="GO:0008168">
    <property type="term" value="F:methyltransferase activity"/>
    <property type="evidence" value="ECO:0007669"/>
    <property type="project" value="UniProtKB-KW"/>
</dbReference>
<evidence type="ECO:0000256" key="3">
    <source>
        <dbReference type="ARBA" id="ARBA00022603"/>
    </source>
</evidence>
<keyword evidence="4" id="KW-0808">Transferase</keyword>
<dbReference type="EMBL" id="JADBEG010000001">
    <property type="protein sequence ID" value="MBE1495799.1"/>
    <property type="molecule type" value="Genomic_DNA"/>
</dbReference>
<evidence type="ECO:0000313" key="8">
    <source>
        <dbReference type="Proteomes" id="UP000631670"/>
    </source>
</evidence>
<evidence type="ECO:0000256" key="4">
    <source>
        <dbReference type="ARBA" id="ARBA00022679"/>
    </source>
</evidence>
<dbReference type="InterPro" id="IPR011610">
    <property type="entry name" value="SAM_mthyl_Trfase_ML2640-like"/>
</dbReference>
<proteinExistence type="inferred from homology"/>
<dbReference type="NCBIfam" id="TIGR00027">
    <property type="entry name" value="mthyl_TIGR00027"/>
    <property type="match status" value="1"/>
</dbReference>
<dbReference type="RefSeq" id="WP_225955685.1">
    <property type="nucleotide sequence ID" value="NZ_JADBEG010000001.1"/>
</dbReference>
<sequence>MPGLWASMLCRKRYVDDQLLDAAAGGLDAVVILGAGFDTRAYRLPRLRGIPVYEVDLPANTARKAAALRRRFGRVPGDVTLVPVDFETQDFRAELRRHGFTGGRKTFVVWEAVTQYLTEPAVRHTLEQLADLAPGSRLAFTYLRKDFLDGEQFYGARAAYEDFVVKWRLWRFGLAPGEVAGLLAEYGWREREQLGPAEFTARYLQPAGRDLPVSEIERSVLADTVH</sequence>
<evidence type="ECO:0000256" key="6">
    <source>
        <dbReference type="RuleBase" id="RU362030"/>
    </source>
</evidence>
<reference evidence="7 8" key="1">
    <citation type="submission" date="2020-10" db="EMBL/GenBank/DDBJ databases">
        <title>Sequencing the genomes of 1000 actinobacteria strains.</title>
        <authorList>
            <person name="Klenk H.-P."/>
        </authorList>
    </citation>
    <scope>NUCLEOTIDE SEQUENCE [LARGE SCALE GENOMIC DNA]</scope>
    <source>
        <strain evidence="7 8">DSM 44653</strain>
    </source>
</reference>
<evidence type="ECO:0000256" key="2">
    <source>
        <dbReference type="ARBA" id="ARBA00008138"/>
    </source>
</evidence>
<dbReference type="SUPFAM" id="SSF53335">
    <property type="entry name" value="S-adenosyl-L-methionine-dependent methyltransferases"/>
    <property type="match status" value="1"/>
</dbReference>
<evidence type="ECO:0000256" key="5">
    <source>
        <dbReference type="ARBA" id="ARBA00022691"/>
    </source>
</evidence>
<comment type="caution">
    <text evidence="7">The sequence shown here is derived from an EMBL/GenBank/DDBJ whole genome shotgun (WGS) entry which is preliminary data.</text>
</comment>
<dbReference type="PANTHER" id="PTHR43619:SF2">
    <property type="entry name" value="S-ADENOSYL-L-METHIONINE-DEPENDENT METHYLTRANSFERASES SUPERFAMILY PROTEIN"/>
    <property type="match status" value="1"/>
</dbReference>
<name>A0ABR9HXY9_9PSEU</name>
<evidence type="ECO:0000256" key="1">
    <source>
        <dbReference type="ARBA" id="ARBA00003907"/>
    </source>
</evidence>
<keyword evidence="5 6" id="KW-0949">S-adenosyl-L-methionine</keyword>
<protein>
    <recommendedName>
        <fullName evidence="6">S-adenosyl-L-methionine-dependent methyltransferase</fullName>
        <ecNumber evidence="6">2.1.1.-</ecNumber>
    </recommendedName>
</protein>
<dbReference type="InterPro" id="IPR007213">
    <property type="entry name" value="Ppm1/Ppm2/Tcmp"/>
</dbReference>
<dbReference type="GO" id="GO:0032259">
    <property type="term" value="P:methylation"/>
    <property type="evidence" value="ECO:0007669"/>
    <property type="project" value="UniProtKB-KW"/>
</dbReference>
<dbReference type="Pfam" id="PF04072">
    <property type="entry name" value="LCM"/>
    <property type="match status" value="1"/>
</dbReference>